<dbReference type="Pfam" id="PF00665">
    <property type="entry name" value="rve"/>
    <property type="match status" value="1"/>
</dbReference>
<dbReference type="PANTHER" id="PTHR47515:SF1">
    <property type="entry name" value="BLR2054 PROTEIN"/>
    <property type="match status" value="1"/>
</dbReference>
<dbReference type="GO" id="GO:0015074">
    <property type="term" value="P:DNA integration"/>
    <property type="evidence" value="ECO:0007669"/>
    <property type="project" value="InterPro"/>
</dbReference>
<dbReference type="Gene3D" id="3.30.420.10">
    <property type="entry name" value="Ribonuclease H-like superfamily/Ribonuclease H"/>
    <property type="match status" value="1"/>
</dbReference>
<evidence type="ECO:0000313" key="2">
    <source>
        <dbReference type="EMBL" id="MVT69518.1"/>
    </source>
</evidence>
<gene>
    <name evidence="2" type="ORF">GPL21_31010</name>
</gene>
<proteinExistence type="predicted"/>
<comment type="caution">
    <text evidence="2">The sequence shown here is derived from an EMBL/GenBank/DDBJ whole genome shotgun (WGS) entry which is preliminary data.</text>
</comment>
<name>A0A844SRA3_9BRAD</name>
<sequence length="85" mass="9284">MLNIVDDVSKECLGAIPDTSISGRRVARELTTVVARRGKPCLIVSDNGTKLTCNAMLAWYKETGIDWDYGTNGRQLKRPNSASAL</sequence>
<evidence type="ECO:0000313" key="3">
    <source>
        <dbReference type="Proteomes" id="UP000436468"/>
    </source>
</evidence>
<protein>
    <submittedName>
        <fullName evidence="2">DDE-type integrase/transposase/recombinase</fullName>
    </submittedName>
</protein>
<dbReference type="InterPro" id="IPR001584">
    <property type="entry name" value="Integrase_cat-core"/>
</dbReference>
<dbReference type="AlphaFoldDB" id="A0A844SRA3"/>
<dbReference type="InterPro" id="IPR012337">
    <property type="entry name" value="RNaseH-like_sf"/>
</dbReference>
<dbReference type="Proteomes" id="UP000436468">
    <property type="component" value="Unassembled WGS sequence"/>
</dbReference>
<dbReference type="GO" id="GO:0003676">
    <property type="term" value="F:nucleic acid binding"/>
    <property type="evidence" value="ECO:0007669"/>
    <property type="project" value="InterPro"/>
</dbReference>
<organism evidence="2 3">
    <name type="scientific">Bradyrhizobium pachyrhizi</name>
    <dbReference type="NCBI Taxonomy" id="280333"/>
    <lineage>
        <taxon>Bacteria</taxon>
        <taxon>Pseudomonadati</taxon>
        <taxon>Pseudomonadota</taxon>
        <taxon>Alphaproteobacteria</taxon>
        <taxon>Hyphomicrobiales</taxon>
        <taxon>Nitrobacteraceae</taxon>
        <taxon>Bradyrhizobium</taxon>
    </lineage>
</organism>
<dbReference type="EMBL" id="WQNF01000030">
    <property type="protein sequence ID" value="MVT69518.1"/>
    <property type="molecule type" value="Genomic_DNA"/>
</dbReference>
<keyword evidence="3" id="KW-1185">Reference proteome</keyword>
<dbReference type="InterPro" id="IPR036397">
    <property type="entry name" value="RNaseH_sf"/>
</dbReference>
<evidence type="ECO:0000259" key="1">
    <source>
        <dbReference type="Pfam" id="PF00665"/>
    </source>
</evidence>
<feature type="domain" description="Integrase catalytic" evidence="1">
    <location>
        <begin position="2"/>
        <end position="74"/>
    </location>
</feature>
<dbReference type="SUPFAM" id="SSF53098">
    <property type="entry name" value="Ribonuclease H-like"/>
    <property type="match status" value="1"/>
</dbReference>
<accession>A0A844SRA3</accession>
<dbReference type="PANTHER" id="PTHR47515">
    <property type="entry name" value="LOW CALCIUM RESPONSE LOCUS PROTEIN T"/>
    <property type="match status" value="1"/>
</dbReference>
<reference evidence="2 3" key="1">
    <citation type="submission" date="2019-12" db="EMBL/GenBank/DDBJ databases">
        <title>Draft genome sequences Bradyrhizobium cajani AMBPC1010, Bradyrhizobium pachyrhizi AMBPC1040 and Bradyrhizobium yuanmingense ALSPC3051, three plant growth promoting strains isolated from nodules of Cajanus cajan L. in Dominican Republic.</title>
        <authorList>
            <person name="Flores-Felix J.D."/>
            <person name="Araujo J."/>
            <person name="Diaz-Alcantara C."/>
            <person name="Gonzalez-Andres F."/>
            <person name="Velazquez E."/>
        </authorList>
    </citation>
    <scope>NUCLEOTIDE SEQUENCE [LARGE SCALE GENOMIC DNA]</scope>
    <source>
        <strain evidence="2 3">1040</strain>
    </source>
</reference>